<name>A0A915BJL1_PARUN</name>
<feature type="region of interest" description="Disordered" evidence="1">
    <location>
        <begin position="1"/>
        <end position="48"/>
    </location>
</feature>
<feature type="region of interest" description="Disordered" evidence="1">
    <location>
        <begin position="82"/>
        <end position="108"/>
    </location>
</feature>
<reference evidence="3" key="1">
    <citation type="submission" date="2022-11" db="UniProtKB">
        <authorList>
            <consortium name="WormBaseParasite"/>
        </authorList>
    </citation>
    <scope>IDENTIFICATION</scope>
</reference>
<protein>
    <submittedName>
        <fullName evidence="3">Uncharacterized protein</fullName>
    </submittedName>
</protein>
<sequence>MDNLSTVLSTGRNKMIPESSRPRISEVDDNAGYTVNAQNASRDRGSNGLRRTYSADILNNRTIDEITNKTDSCGSMSKWTTSAVQVNPTLPQDERQEKRSAPKSDEQLSWQPHKDYRISKNVVDVYIRYAISSLLDAGLTAFLLTTGWCYSYSR</sequence>
<feature type="compositionally biased region" description="Polar residues" evidence="1">
    <location>
        <begin position="1"/>
        <end position="12"/>
    </location>
</feature>
<evidence type="ECO:0000313" key="2">
    <source>
        <dbReference type="Proteomes" id="UP000887569"/>
    </source>
</evidence>
<proteinExistence type="predicted"/>
<accession>A0A915BJL1</accession>
<dbReference type="WBParaSite" id="PgR043_g029_t06">
    <property type="protein sequence ID" value="PgR043_g029_t06"/>
    <property type="gene ID" value="PgR043_g029"/>
</dbReference>
<feature type="compositionally biased region" description="Basic and acidic residues" evidence="1">
    <location>
        <begin position="92"/>
        <end position="108"/>
    </location>
</feature>
<keyword evidence="2" id="KW-1185">Reference proteome</keyword>
<evidence type="ECO:0000256" key="1">
    <source>
        <dbReference type="SAM" id="MobiDB-lite"/>
    </source>
</evidence>
<organism evidence="2 3">
    <name type="scientific">Parascaris univalens</name>
    <name type="common">Nematode worm</name>
    <dbReference type="NCBI Taxonomy" id="6257"/>
    <lineage>
        <taxon>Eukaryota</taxon>
        <taxon>Metazoa</taxon>
        <taxon>Ecdysozoa</taxon>
        <taxon>Nematoda</taxon>
        <taxon>Chromadorea</taxon>
        <taxon>Rhabditida</taxon>
        <taxon>Spirurina</taxon>
        <taxon>Ascaridomorpha</taxon>
        <taxon>Ascaridoidea</taxon>
        <taxon>Ascarididae</taxon>
        <taxon>Parascaris</taxon>
    </lineage>
</organism>
<dbReference type="AlphaFoldDB" id="A0A915BJL1"/>
<dbReference type="Proteomes" id="UP000887569">
    <property type="component" value="Unplaced"/>
</dbReference>
<evidence type="ECO:0000313" key="3">
    <source>
        <dbReference type="WBParaSite" id="PgR043_g029_t06"/>
    </source>
</evidence>